<dbReference type="InterPro" id="IPR010065">
    <property type="entry name" value="AA_ABC_transptr_permease_3TM"/>
</dbReference>
<evidence type="ECO:0000313" key="10">
    <source>
        <dbReference type="EMBL" id="CTQ67251.1"/>
    </source>
</evidence>
<evidence type="ECO:0000256" key="5">
    <source>
        <dbReference type="ARBA" id="ARBA00022692"/>
    </source>
</evidence>
<comment type="similarity">
    <text evidence="2">Belongs to the binding-protein-dependent transport system permease family. HisMQ subfamily.</text>
</comment>
<dbReference type="Gene3D" id="1.10.3720.10">
    <property type="entry name" value="MetI-like"/>
    <property type="match status" value="1"/>
</dbReference>
<evidence type="ECO:0000313" key="11">
    <source>
        <dbReference type="Proteomes" id="UP000053235"/>
    </source>
</evidence>
<reference evidence="11" key="1">
    <citation type="submission" date="2015-07" db="EMBL/GenBank/DDBJ databases">
        <authorList>
            <person name="Rodrigo-Torres Lidia"/>
            <person name="Arahal R.David."/>
        </authorList>
    </citation>
    <scope>NUCLEOTIDE SEQUENCE [LARGE SCALE GENOMIC DNA]</scope>
    <source>
        <strain evidence="11">CECT 5112</strain>
    </source>
</reference>
<keyword evidence="5 8" id="KW-0812">Transmembrane</keyword>
<organism evidence="10 11">
    <name type="scientific">Roseibium alexandrii</name>
    <dbReference type="NCBI Taxonomy" id="388408"/>
    <lineage>
        <taxon>Bacteria</taxon>
        <taxon>Pseudomonadati</taxon>
        <taxon>Pseudomonadota</taxon>
        <taxon>Alphaproteobacteria</taxon>
        <taxon>Hyphomicrobiales</taxon>
        <taxon>Stappiaceae</taxon>
        <taxon>Roseibium</taxon>
    </lineage>
</organism>
<keyword evidence="3 8" id="KW-0813">Transport</keyword>
<dbReference type="PANTHER" id="PTHR30614">
    <property type="entry name" value="MEMBRANE COMPONENT OF AMINO ACID ABC TRANSPORTER"/>
    <property type="match status" value="1"/>
</dbReference>
<dbReference type="PANTHER" id="PTHR30614:SF34">
    <property type="entry name" value="BLR6398 PROTEIN"/>
    <property type="match status" value="1"/>
</dbReference>
<dbReference type="EMBL" id="CXWD01000004">
    <property type="protein sequence ID" value="CTQ67251.1"/>
    <property type="molecule type" value="Genomic_DNA"/>
</dbReference>
<dbReference type="GO" id="GO:0006865">
    <property type="term" value="P:amino acid transport"/>
    <property type="evidence" value="ECO:0007669"/>
    <property type="project" value="TreeGrafter"/>
</dbReference>
<gene>
    <name evidence="10" type="primary">glnM_2</name>
    <name evidence="10" type="ORF">LAX5112_01291</name>
</gene>
<feature type="transmembrane region" description="Helical" evidence="8">
    <location>
        <begin position="160"/>
        <end position="180"/>
    </location>
</feature>
<dbReference type="InterPro" id="IPR035906">
    <property type="entry name" value="MetI-like_sf"/>
</dbReference>
<dbReference type="AlphaFoldDB" id="A0A0M6ZY81"/>
<evidence type="ECO:0000256" key="8">
    <source>
        <dbReference type="RuleBase" id="RU363032"/>
    </source>
</evidence>
<evidence type="ECO:0000256" key="4">
    <source>
        <dbReference type="ARBA" id="ARBA00022475"/>
    </source>
</evidence>
<evidence type="ECO:0000256" key="6">
    <source>
        <dbReference type="ARBA" id="ARBA00022989"/>
    </source>
</evidence>
<name>A0A0M6ZY81_9HYPH</name>
<dbReference type="InterPro" id="IPR043429">
    <property type="entry name" value="ArtM/GltK/GlnP/TcyL/YhdX-like"/>
</dbReference>
<dbReference type="CDD" id="cd06261">
    <property type="entry name" value="TM_PBP2"/>
    <property type="match status" value="1"/>
</dbReference>
<feature type="transmembrane region" description="Helical" evidence="8">
    <location>
        <begin position="33"/>
        <end position="53"/>
    </location>
</feature>
<keyword evidence="11" id="KW-1185">Reference proteome</keyword>
<comment type="subcellular location">
    <subcellularLocation>
        <location evidence="1">Cell inner membrane</location>
        <topology evidence="1">Multi-pass membrane protein</topology>
    </subcellularLocation>
    <subcellularLocation>
        <location evidence="8">Cell membrane</location>
        <topology evidence="8">Multi-pass membrane protein</topology>
    </subcellularLocation>
</comment>
<proteinExistence type="inferred from homology"/>
<sequence>MEGRAVKDLFVSLLGKPFGIVVFQLLEATQFTIYLSLIAFLGGGLIGVCVTAIRVSPMSGLRTVFAAYTWLFQSVPLLMLLFLLGLGMPRLFAIQVDPWFAAGLALTLYTSAYLSEVWRGAITSVPLGQHEGGRALGLAFAQIMILIILPQAFRLAIAPTVGFMVQIIKGTSLAYIIGFHDLMAIGKRWANSPVPGTQPFVIYPMMAMIYFSLCYPLSLWARHLEKRLGSTSSKGGAAAAA</sequence>
<dbReference type="InterPro" id="IPR000515">
    <property type="entry name" value="MetI-like"/>
</dbReference>
<feature type="transmembrane region" description="Helical" evidence="8">
    <location>
        <begin position="98"/>
        <end position="115"/>
    </location>
</feature>
<dbReference type="NCBIfam" id="TIGR01726">
    <property type="entry name" value="HEQRo_perm_3TM"/>
    <property type="match status" value="1"/>
</dbReference>
<feature type="transmembrane region" description="Helical" evidence="8">
    <location>
        <begin position="65"/>
        <end position="86"/>
    </location>
</feature>
<evidence type="ECO:0000256" key="3">
    <source>
        <dbReference type="ARBA" id="ARBA00022448"/>
    </source>
</evidence>
<evidence type="ECO:0000256" key="2">
    <source>
        <dbReference type="ARBA" id="ARBA00010072"/>
    </source>
</evidence>
<evidence type="ECO:0000259" key="9">
    <source>
        <dbReference type="PROSITE" id="PS50928"/>
    </source>
</evidence>
<evidence type="ECO:0000256" key="1">
    <source>
        <dbReference type="ARBA" id="ARBA00004429"/>
    </source>
</evidence>
<dbReference type="PROSITE" id="PS50928">
    <property type="entry name" value="ABC_TM1"/>
    <property type="match status" value="1"/>
</dbReference>
<dbReference type="SUPFAM" id="SSF161098">
    <property type="entry name" value="MetI-like"/>
    <property type="match status" value="1"/>
</dbReference>
<feature type="transmembrane region" description="Helical" evidence="8">
    <location>
        <begin position="135"/>
        <end position="153"/>
    </location>
</feature>
<feature type="transmembrane region" description="Helical" evidence="8">
    <location>
        <begin position="200"/>
        <end position="221"/>
    </location>
</feature>
<protein>
    <submittedName>
        <fullName evidence="10">Putative glutamine ABC transporter permease protein GlnM</fullName>
    </submittedName>
</protein>
<dbReference type="Proteomes" id="UP000053235">
    <property type="component" value="Unassembled WGS sequence"/>
</dbReference>
<dbReference type="OrthoDB" id="9814550at2"/>
<accession>A0A0M6ZY81</accession>
<keyword evidence="4" id="KW-1003">Cell membrane</keyword>
<keyword evidence="6 8" id="KW-1133">Transmembrane helix</keyword>
<dbReference type="Pfam" id="PF00528">
    <property type="entry name" value="BPD_transp_1"/>
    <property type="match status" value="1"/>
</dbReference>
<dbReference type="GO" id="GO:0022857">
    <property type="term" value="F:transmembrane transporter activity"/>
    <property type="evidence" value="ECO:0007669"/>
    <property type="project" value="InterPro"/>
</dbReference>
<keyword evidence="7 8" id="KW-0472">Membrane</keyword>
<dbReference type="STRING" id="388408.LAX5112_01291"/>
<evidence type="ECO:0000256" key="7">
    <source>
        <dbReference type="ARBA" id="ARBA00023136"/>
    </source>
</evidence>
<dbReference type="GO" id="GO:0043190">
    <property type="term" value="C:ATP-binding cassette (ABC) transporter complex"/>
    <property type="evidence" value="ECO:0007669"/>
    <property type="project" value="InterPro"/>
</dbReference>
<feature type="domain" description="ABC transmembrane type-1" evidence="9">
    <location>
        <begin position="29"/>
        <end position="221"/>
    </location>
</feature>